<evidence type="ECO:0000256" key="3">
    <source>
        <dbReference type="ARBA" id="ARBA00022692"/>
    </source>
</evidence>
<feature type="domain" description="Major facilitator superfamily (MFS) profile" evidence="7">
    <location>
        <begin position="6"/>
        <end position="382"/>
    </location>
</feature>
<dbReference type="SUPFAM" id="SSF103473">
    <property type="entry name" value="MFS general substrate transporter"/>
    <property type="match status" value="1"/>
</dbReference>
<dbReference type="InterPro" id="IPR011701">
    <property type="entry name" value="MFS"/>
</dbReference>
<dbReference type="PANTHER" id="PTHR43124">
    <property type="entry name" value="PURINE EFFLUX PUMP PBUE"/>
    <property type="match status" value="1"/>
</dbReference>
<dbReference type="OrthoDB" id="200998at2157"/>
<keyword evidence="5 6" id="KW-0472">Membrane</keyword>
<evidence type="ECO:0000256" key="5">
    <source>
        <dbReference type="ARBA" id="ARBA00023136"/>
    </source>
</evidence>
<feature type="transmembrane region" description="Helical" evidence="6">
    <location>
        <begin position="96"/>
        <end position="118"/>
    </location>
</feature>
<feature type="transmembrane region" description="Helical" evidence="6">
    <location>
        <begin position="70"/>
        <end position="90"/>
    </location>
</feature>
<keyword evidence="3 6" id="KW-0812">Transmembrane</keyword>
<dbReference type="InterPro" id="IPR036259">
    <property type="entry name" value="MFS_trans_sf"/>
</dbReference>
<dbReference type="InterPro" id="IPR050189">
    <property type="entry name" value="MFS_Efflux_Transporters"/>
</dbReference>
<keyword evidence="9" id="KW-1185">Reference proteome</keyword>
<dbReference type="PANTHER" id="PTHR43124:SF3">
    <property type="entry name" value="CHLORAMPHENICOL EFFLUX PUMP RV0191"/>
    <property type="match status" value="1"/>
</dbReference>
<feature type="transmembrane region" description="Helical" evidence="6">
    <location>
        <begin position="273"/>
        <end position="305"/>
    </location>
</feature>
<dbReference type="InterPro" id="IPR020846">
    <property type="entry name" value="MFS_dom"/>
</dbReference>
<organism evidence="8 9">
    <name type="scientific">Halorubrum cibi</name>
    <dbReference type="NCBI Taxonomy" id="413815"/>
    <lineage>
        <taxon>Archaea</taxon>
        <taxon>Methanobacteriati</taxon>
        <taxon>Methanobacteriota</taxon>
        <taxon>Stenosarchaea group</taxon>
        <taxon>Halobacteria</taxon>
        <taxon>Halobacteriales</taxon>
        <taxon>Haloferacaceae</taxon>
        <taxon>Halorubrum</taxon>
    </lineage>
</organism>
<comment type="subcellular location">
    <subcellularLocation>
        <location evidence="1">Cell membrane</location>
        <topology evidence="1">Multi-pass membrane protein</topology>
    </subcellularLocation>
</comment>
<evidence type="ECO:0000256" key="1">
    <source>
        <dbReference type="ARBA" id="ARBA00004651"/>
    </source>
</evidence>
<name>A0A521BVZ6_9EURY</name>
<dbReference type="Pfam" id="PF07690">
    <property type="entry name" value="MFS_1"/>
    <property type="match status" value="1"/>
</dbReference>
<reference evidence="8 9" key="1">
    <citation type="submission" date="2017-05" db="EMBL/GenBank/DDBJ databases">
        <authorList>
            <person name="Varghese N."/>
            <person name="Submissions S."/>
        </authorList>
    </citation>
    <scope>NUCLEOTIDE SEQUENCE [LARGE SCALE GENOMIC DNA]</scope>
    <source>
        <strain evidence="8 9">DSM 19504</strain>
    </source>
</reference>
<dbReference type="GO" id="GO:0005886">
    <property type="term" value="C:plasma membrane"/>
    <property type="evidence" value="ECO:0007669"/>
    <property type="project" value="UniProtKB-SubCell"/>
</dbReference>
<dbReference type="Gene3D" id="1.20.1250.20">
    <property type="entry name" value="MFS general substrate transporter like domains"/>
    <property type="match status" value="1"/>
</dbReference>
<evidence type="ECO:0000256" key="6">
    <source>
        <dbReference type="SAM" id="Phobius"/>
    </source>
</evidence>
<dbReference type="RefSeq" id="WP_142985838.1">
    <property type="nucleotide sequence ID" value="NZ_FXTD01000003.1"/>
</dbReference>
<dbReference type="Proteomes" id="UP000319712">
    <property type="component" value="Unassembled WGS sequence"/>
</dbReference>
<dbReference type="AlphaFoldDB" id="A0A521BVZ6"/>
<protein>
    <submittedName>
        <fullName evidence="8">Predicted arabinose efflux permease, MFS family</fullName>
    </submittedName>
</protein>
<feature type="transmembrane region" description="Helical" evidence="6">
    <location>
        <begin position="203"/>
        <end position="222"/>
    </location>
</feature>
<dbReference type="PROSITE" id="PS50850">
    <property type="entry name" value="MFS"/>
    <property type="match status" value="1"/>
</dbReference>
<accession>A0A521BVZ6</accession>
<feature type="transmembrane region" description="Helical" evidence="6">
    <location>
        <begin position="130"/>
        <end position="154"/>
    </location>
</feature>
<sequence length="390" mass="40531">MSRNRLFGSLCAMVFLANFARVVFAPLVGEFIDEFTIREGTAGLIVTLAWLGSASPRIPTGWVLTRTSRVGVVLASGVMLALGALGVALAPGVPTLMLAAFVVGSASGVYFVAANPFVSELFPERVGRVMGIHGMASQLSAVIAAPVVTVTLWYDWRYAFYGLAVAAALTTVLIVALARRTDLPDAGRSDTDFFGGARSEWKLIVAGVVLVGLASFVWQGLFNFYELYMIDKGLPPATARNLLTVIFAAGVPAFIVSGEIADRLPNVPYILGIVTAFLVSVVLAVLASGLVAIVLASVLVGFSVHMLFPAGDTYLLGSLPDESRASAYAVYSAGMMTTQAAGSWVVGEAIEAGASYDAVFLASAAGLAVLVVVYAVLNAVGRVPGGAAHT</sequence>
<keyword evidence="2" id="KW-1003">Cell membrane</keyword>
<feature type="transmembrane region" description="Helical" evidence="6">
    <location>
        <begin position="40"/>
        <end position="58"/>
    </location>
</feature>
<feature type="transmembrane region" description="Helical" evidence="6">
    <location>
        <begin position="160"/>
        <end position="178"/>
    </location>
</feature>
<feature type="transmembrane region" description="Helical" evidence="6">
    <location>
        <begin position="242"/>
        <end position="261"/>
    </location>
</feature>
<evidence type="ECO:0000256" key="4">
    <source>
        <dbReference type="ARBA" id="ARBA00022989"/>
    </source>
</evidence>
<gene>
    <name evidence="8" type="ORF">SAMN06264867_10355</name>
</gene>
<evidence type="ECO:0000313" key="8">
    <source>
        <dbReference type="EMBL" id="SMO50600.1"/>
    </source>
</evidence>
<feature type="transmembrane region" description="Helical" evidence="6">
    <location>
        <begin position="358"/>
        <end position="377"/>
    </location>
</feature>
<feature type="transmembrane region" description="Helical" evidence="6">
    <location>
        <begin position="325"/>
        <end position="346"/>
    </location>
</feature>
<dbReference type="EMBL" id="FXTD01000003">
    <property type="protein sequence ID" value="SMO50600.1"/>
    <property type="molecule type" value="Genomic_DNA"/>
</dbReference>
<proteinExistence type="predicted"/>
<dbReference type="GO" id="GO:0022857">
    <property type="term" value="F:transmembrane transporter activity"/>
    <property type="evidence" value="ECO:0007669"/>
    <property type="project" value="InterPro"/>
</dbReference>
<evidence type="ECO:0000313" key="9">
    <source>
        <dbReference type="Proteomes" id="UP000319712"/>
    </source>
</evidence>
<evidence type="ECO:0000259" key="7">
    <source>
        <dbReference type="PROSITE" id="PS50850"/>
    </source>
</evidence>
<keyword evidence="4 6" id="KW-1133">Transmembrane helix</keyword>
<evidence type="ECO:0000256" key="2">
    <source>
        <dbReference type="ARBA" id="ARBA00022475"/>
    </source>
</evidence>